<dbReference type="PANTHER" id="PTHR10063">
    <property type="entry name" value="TUBERIN"/>
    <property type="match status" value="1"/>
</dbReference>
<dbReference type="PANTHER" id="PTHR10063:SF0">
    <property type="entry name" value="TUBERIN"/>
    <property type="match status" value="1"/>
</dbReference>
<sequence length="2015" mass="226671">MAKAPAKSDESFSSKFKNLLRIGSGKSPVLQNVQVKPQTKEIIITPELLKEISSESPANNRLKTIQALTEVANTKRLEDNAPQVLWLNIQDLVQPQVPRESRLIALKFLQALIKGQYKHLGLLRGHFFKVLRSHTLFEDLNERLDIFISLTDNGRDIELLEEDIGAYLQQFMQEVMSSARVPDYMQLLINVVKFNAAYLDENVVSGLVQHTCVLLNRTKSEADLDQCLKVLDVVLCYSYLPPASLFHFITCLCRTVNVEKFCQPSWTLMRKLLGTHLGHSGVYSMCCILQDQNHLGDYTLLRGAVFFIGMALWGSMKVKSLKHTPASVLPSFLKSMDSKHDVVAYEVVLSTQRLVKKYGKDLPYGTWDQIFEIVKSLIQHVEDNPSCESTIIENLHEVITGIEELFENNQFTGSKPKLFNIIESCANQREERSILLLVSYKAKSLHPACNDWMLHLYDLVERFFKFEARTAVRVKTLNVLSCVLSANRHMYEDDLVEMVVLPLLSQIDTDMDAEVRNVAVQLLVDLAMTCETQKCLDMISIIEKVINKPPSKPESGTSQLATTLSEEPLIKDKKTAAIGLLNIFKAKLSQLPCGIPCKVFEVLTSHLKIHYKKVSTSESLTDYEIDAQWLTTTLCEIRCKIFECFLDMRADEEYRLGMIDDKNKVTYSPYVICDYRMDNAEPRHSNSSSPTTSPLPQQKDITVIPFNDAFKAIVRCLDHEVDWNVLKLVLEKLPLLLQNKTLILSGQAYIDHFCKRVCAMVGDRRHTMLQDALINTPPGFLKSDFHACVLPVLTCLVSYHRYLDKQQQKTLIRCLEFGLVSKCARLCLAALTVCTLEMQDAMMRLLPSVLVRMSQISATVAMATQLLEFLSNLIRVPKLYANFVEEQYMSVFAIALPYTNPFKFSHYAVSLAHQVIALWFLKCRLPFRRDFVQFIMKGLKANVLRQFDETSKQHIAQYDHIRSSGLNQDSSGRRRIGSGSSFSEWSKKRQKRLQQQPNLEPVKLMSPAPSPSPLCDDSMLTFHKELTETCIDMMARYTFSTITTMPKRSDVTEFLLDGGQSQTWLLGNRLITITTSGGGTKVGKSGVCEKCNSLMMVHMKKQHENLQRSSSVSTSNESLAGRRRRHKSAAVRTLSSVEPLQSLNLSQDDMFLQRQQTDDAGFSQSDTNVIQRKVSMQTTHTTHSLEDTPDSLSNSDAQLNMLKELNRANNSTSEIQPGFNPHLCNCWCQSWAEVHIRRPTGNISWVMRLQNDPNTLTGSPEVSLADLSSLFMPTPEKSSKMISHLTRLEKIDTESLDGNKYDAMHEDYFASSVPSTPLPKASISEFSDLSLLSQQSLELQSDVTDDVYAQSVTPSTSLNVEKTEEGEDVETEAHGNTDAPNVISQNDEPQNDDQNNDIEYKPFRRSSSSPNVQSFFSTSVEAQMSVEDRESTLSELKQFADKEIKRPQPRMLKPTLGSPFQPVRKQTEKTIDPKVTTNGQAEFEQRVSSDVKVDRKGDVEVGKEVGADSVQFTLRNEEKSQENGQLDKEQRQNGKDAIKTRKGENIESKAKADSTLDSLGQPNSKSQQSLGIPSSESRNVTKTDLDSSSPFQAKNVIPKNRTPELSKNVSEIEHSIDTTAKCDKDNVMDTNSSTSNGQNAISSSQKELNKTRLPRLRNDLILSADHTSHDRANHLEGLAKNSENLSRNRDSVSRSRGHTISVMPQTPGKGPERTVLGSKDAVKSGISPSFVFLQLYHSSEFGSELDRPVLLSTTDVQLNRTIKNLDRIYPYNTHKIGVLYVGPDQVNDEIAILSNQCGCGSTRYGQFLASLGQLLRLEDCNPEFTYTGGLDTRDGKDGQFAYSWQDDIMQVVFHVATLMPRKDSDTKCVGKKLHIGNDYVTIVYNNSQESYQIGTIKGQFNYVNIVIQPLDHASNAVTVQTAQDITSIIGHTDTKIVSDQHLAVLVRQMAIHADLASVILQRQKSMPKDPYASNWLERLRKIKHLRSKLLQDGAKSPTSSPSKSHHGMDDFTDFV</sequence>
<feature type="region of interest" description="Disordered" evidence="2">
    <location>
        <begin position="1449"/>
        <end position="1489"/>
    </location>
</feature>
<dbReference type="InterPro" id="IPR035974">
    <property type="entry name" value="Rap/Ran-GAP_sf"/>
</dbReference>
<dbReference type="GO" id="GO:0046627">
    <property type="term" value="P:negative regulation of insulin receptor signaling pathway"/>
    <property type="evidence" value="ECO:0007669"/>
    <property type="project" value="TreeGrafter"/>
</dbReference>
<dbReference type="Gene3D" id="3.40.50.11210">
    <property type="entry name" value="Rap/Ran-GAP"/>
    <property type="match status" value="1"/>
</dbReference>
<dbReference type="GO" id="GO:0030178">
    <property type="term" value="P:negative regulation of Wnt signaling pathway"/>
    <property type="evidence" value="ECO:0007669"/>
    <property type="project" value="TreeGrafter"/>
</dbReference>
<feature type="compositionally biased region" description="Polar residues" evidence="2">
    <location>
        <begin position="1555"/>
        <end position="1578"/>
    </location>
</feature>
<comment type="caution">
    <text evidence="4">The sequence shown here is derived from an EMBL/GenBank/DDBJ whole genome shotgun (WGS) entry which is preliminary data.</text>
</comment>
<dbReference type="FunFam" id="3.40.50.11210:FF:000007">
    <property type="entry name" value="Tuberous sclerosis 2"/>
    <property type="match status" value="1"/>
</dbReference>
<proteinExistence type="predicted"/>
<dbReference type="Gene3D" id="1.25.10.10">
    <property type="entry name" value="Leucine-rich Repeat Variant"/>
    <property type="match status" value="1"/>
</dbReference>
<feature type="compositionally biased region" description="Basic and acidic residues" evidence="2">
    <location>
        <begin position="1610"/>
        <end position="1627"/>
    </location>
</feature>
<dbReference type="EMBL" id="CAIIXF020000009">
    <property type="protein sequence ID" value="CAH1794876.1"/>
    <property type="molecule type" value="Genomic_DNA"/>
</dbReference>
<dbReference type="GO" id="GO:0051898">
    <property type="term" value="P:negative regulation of phosphatidylinositol 3-kinase/protein kinase B signal transduction"/>
    <property type="evidence" value="ECO:0007669"/>
    <property type="project" value="TreeGrafter"/>
</dbReference>
<feature type="region of interest" description="Disordered" evidence="2">
    <location>
        <begin position="964"/>
        <end position="1010"/>
    </location>
</feature>
<feature type="region of interest" description="Disordered" evidence="2">
    <location>
        <begin position="1676"/>
        <end position="1713"/>
    </location>
</feature>
<dbReference type="PROSITE" id="PS50085">
    <property type="entry name" value="RAPGAP"/>
    <property type="match status" value="1"/>
</dbReference>
<evidence type="ECO:0000313" key="4">
    <source>
        <dbReference type="EMBL" id="CAH1794876.1"/>
    </source>
</evidence>
<feature type="compositionally biased region" description="Polar residues" evidence="2">
    <location>
        <begin position="1107"/>
        <end position="1118"/>
    </location>
</feature>
<organism evidence="4 5">
    <name type="scientific">Owenia fusiformis</name>
    <name type="common">Polychaete worm</name>
    <dbReference type="NCBI Taxonomy" id="6347"/>
    <lineage>
        <taxon>Eukaryota</taxon>
        <taxon>Metazoa</taxon>
        <taxon>Spiralia</taxon>
        <taxon>Lophotrochozoa</taxon>
        <taxon>Annelida</taxon>
        <taxon>Polychaeta</taxon>
        <taxon>Sedentaria</taxon>
        <taxon>Canalipalpata</taxon>
        <taxon>Sabellida</taxon>
        <taxon>Oweniida</taxon>
        <taxon>Oweniidae</taxon>
        <taxon>Owenia</taxon>
    </lineage>
</organism>
<feature type="region of interest" description="Disordered" evidence="2">
    <location>
        <begin position="1510"/>
        <end position="1652"/>
    </location>
</feature>
<dbReference type="GO" id="GO:0005634">
    <property type="term" value="C:nucleus"/>
    <property type="evidence" value="ECO:0007669"/>
    <property type="project" value="InterPro"/>
</dbReference>
<dbReference type="InterPro" id="IPR003913">
    <property type="entry name" value="Tuberin"/>
</dbReference>
<dbReference type="PRINTS" id="PR01431">
    <property type="entry name" value="TUBERIN"/>
</dbReference>
<protein>
    <recommendedName>
        <fullName evidence="3">Rap-GAP domain-containing protein</fullName>
    </recommendedName>
</protein>
<feature type="region of interest" description="Disordered" evidence="2">
    <location>
        <begin position="1102"/>
        <end position="1133"/>
    </location>
</feature>
<dbReference type="GO" id="GO:0051726">
    <property type="term" value="P:regulation of cell cycle"/>
    <property type="evidence" value="ECO:0007669"/>
    <property type="project" value="TreeGrafter"/>
</dbReference>
<dbReference type="SUPFAM" id="SSF48371">
    <property type="entry name" value="ARM repeat"/>
    <property type="match status" value="1"/>
</dbReference>
<feature type="compositionally biased region" description="Basic and acidic residues" evidence="2">
    <location>
        <begin position="1515"/>
        <end position="1554"/>
    </location>
</feature>
<dbReference type="Proteomes" id="UP000749559">
    <property type="component" value="Unassembled WGS sequence"/>
</dbReference>
<feature type="region of interest" description="Disordered" evidence="2">
    <location>
        <begin position="1351"/>
        <end position="1412"/>
    </location>
</feature>
<dbReference type="GO" id="GO:0051056">
    <property type="term" value="P:regulation of small GTPase mediated signal transduction"/>
    <property type="evidence" value="ECO:0007669"/>
    <property type="project" value="InterPro"/>
</dbReference>
<evidence type="ECO:0000256" key="1">
    <source>
        <dbReference type="ARBA" id="ARBA00022468"/>
    </source>
</evidence>
<feature type="compositionally biased region" description="Polar residues" evidence="2">
    <location>
        <begin position="1628"/>
        <end position="1646"/>
    </location>
</feature>
<dbReference type="Pfam" id="PF03542">
    <property type="entry name" value="Tuberin"/>
    <property type="match status" value="1"/>
</dbReference>
<keyword evidence="1" id="KW-0343">GTPase activation</keyword>
<evidence type="ECO:0000259" key="3">
    <source>
        <dbReference type="PROSITE" id="PS50085"/>
    </source>
</evidence>
<dbReference type="OrthoDB" id="5797019at2759"/>
<feature type="domain" description="Rap-GAP" evidence="3">
    <location>
        <begin position="1762"/>
        <end position="1993"/>
    </location>
</feature>
<dbReference type="GO" id="GO:0032007">
    <property type="term" value="P:negative regulation of TOR signaling"/>
    <property type="evidence" value="ECO:0007669"/>
    <property type="project" value="InterPro"/>
</dbReference>
<evidence type="ECO:0000256" key="2">
    <source>
        <dbReference type="SAM" id="MobiDB-lite"/>
    </source>
</evidence>
<keyword evidence="5" id="KW-1185">Reference proteome</keyword>
<reference evidence="4" key="1">
    <citation type="submission" date="2022-03" db="EMBL/GenBank/DDBJ databases">
        <authorList>
            <person name="Martin C."/>
        </authorList>
    </citation>
    <scope>NUCLEOTIDE SEQUENCE</scope>
</reference>
<dbReference type="InterPro" id="IPR018515">
    <property type="entry name" value="Tuberin-type_domain"/>
</dbReference>
<name>A0A8S4PNL5_OWEFU</name>
<dbReference type="Pfam" id="PF02145">
    <property type="entry name" value="Rap_GAP"/>
    <property type="match status" value="1"/>
</dbReference>
<evidence type="ECO:0000313" key="5">
    <source>
        <dbReference type="Proteomes" id="UP000749559"/>
    </source>
</evidence>
<dbReference type="Pfam" id="PF11864">
    <property type="entry name" value="DUF3384"/>
    <property type="match status" value="1"/>
</dbReference>
<accession>A0A8S4PNL5</accession>
<dbReference type="InterPro" id="IPR024584">
    <property type="entry name" value="Tuberin_N"/>
</dbReference>
<dbReference type="InterPro" id="IPR011989">
    <property type="entry name" value="ARM-like"/>
</dbReference>
<dbReference type="GO" id="GO:0005096">
    <property type="term" value="F:GTPase activator activity"/>
    <property type="evidence" value="ECO:0007669"/>
    <property type="project" value="UniProtKB-KW"/>
</dbReference>
<dbReference type="InterPro" id="IPR016024">
    <property type="entry name" value="ARM-type_fold"/>
</dbReference>
<dbReference type="SUPFAM" id="SSF111347">
    <property type="entry name" value="Rap/Ran-GAP"/>
    <property type="match status" value="1"/>
</dbReference>
<dbReference type="GO" id="GO:0033596">
    <property type="term" value="C:TSC1-TSC2 complex"/>
    <property type="evidence" value="ECO:0007669"/>
    <property type="project" value="InterPro"/>
</dbReference>
<gene>
    <name evidence="4" type="ORF">OFUS_LOCUS19499</name>
</gene>
<dbReference type="InterPro" id="IPR027107">
    <property type="entry name" value="Tuberin/Ral-act_asu"/>
</dbReference>
<feature type="region of interest" description="Disordered" evidence="2">
    <location>
        <begin position="1990"/>
        <end position="2015"/>
    </location>
</feature>
<dbReference type="InterPro" id="IPR000331">
    <property type="entry name" value="Rap/Ran_GAP_dom"/>
</dbReference>